<dbReference type="KEGG" id="prr:AT705_20570"/>
<evidence type="ECO:0000313" key="2">
    <source>
        <dbReference type="Proteomes" id="UP000069015"/>
    </source>
</evidence>
<dbReference type="RefSeq" id="WP_058798244.1">
    <property type="nucleotide sequence ID" value="NZ_CP013612.1"/>
</dbReference>
<proteinExistence type="predicted"/>
<dbReference type="EMBL" id="CP013612">
    <property type="protein sequence ID" value="ALU45350.1"/>
    <property type="molecule type" value="Genomic_DNA"/>
</dbReference>
<dbReference type="AlphaFoldDB" id="A0A0U3I5N1"/>
<dbReference type="PROSITE" id="PS51257">
    <property type="entry name" value="PROKAR_LIPOPROTEIN"/>
    <property type="match status" value="1"/>
</dbReference>
<organism evidence="1 2">
    <name type="scientific">Pseudoalteromonas rubra</name>
    <dbReference type="NCBI Taxonomy" id="43658"/>
    <lineage>
        <taxon>Bacteria</taxon>
        <taxon>Pseudomonadati</taxon>
        <taxon>Pseudomonadota</taxon>
        <taxon>Gammaproteobacteria</taxon>
        <taxon>Alteromonadales</taxon>
        <taxon>Pseudoalteromonadaceae</taxon>
        <taxon>Pseudoalteromonas</taxon>
    </lineage>
</organism>
<reference evidence="1 2" key="1">
    <citation type="submission" date="2015-12" db="EMBL/GenBank/DDBJ databases">
        <title>Complete genome sequence of Pseudoalteromonas rubra SCSIO 6842, harboring a conjugative plasmid.</title>
        <authorList>
            <person name="Li B."/>
            <person name="Wang X."/>
        </authorList>
    </citation>
    <scope>NUCLEOTIDE SEQUENCE [LARGE SCALE GENOMIC DNA]</scope>
    <source>
        <strain evidence="1 2">SCSIO 6842</strain>
    </source>
</reference>
<dbReference type="Proteomes" id="UP000069015">
    <property type="component" value="Chromosome 2"/>
</dbReference>
<protein>
    <submittedName>
        <fullName evidence="1">Uncharacterized protein</fullName>
    </submittedName>
</protein>
<evidence type="ECO:0000313" key="1">
    <source>
        <dbReference type="EMBL" id="ALU45350.1"/>
    </source>
</evidence>
<accession>A0A0U3I5N1</accession>
<name>A0A0U3I5N1_9GAMM</name>
<sequence length="230" mass="25793">MKIVKLVAVVLISLFVAACGFFKKEAIACELIGTTDFNEVSPNLYIDQSIDSRQQVNLAHAIQSAVQRVSHVYGAPTSGPRIIATAETKYAKFGFNPTGMQSTGFFRECIFLGPKGLNANVVAHELVHAEVRHRTNLLVEFTQLPAWFIEGTGIQVDYRSPFLLENIDLTHDELAEIKSVFYLSDFPNTKVEYYQASLMAVKPMNPKTMYSGLERLNNGEQFEDVFNELF</sequence>
<gene>
    <name evidence="1" type="ORF">AT705_20570</name>
</gene>